<feature type="domain" description="AB hydrolase-1" evidence="1">
    <location>
        <begin position="5"/>
        <end position="219"/>
    </location>
</feature>
<dbReference type="PANTHER" id="PTHR37017">
    <property type="entry name" value="AB HYDROLASE-1 DOMAIN-CONTAINING PROTEIN-RELATED"/>
    <property type="match status" value="1"/>
</dbReference>
<dbReference type="RefSeq" id="WP_231332237.1">
    <property type="nucleotide sequence ID" value="NZ_CP059572.1"/>
</dbReference>
<organism evidence="2 3">
    <name type="scientific">Actinomadura graeca</name>
    <dbReference type="NCBI Taxonomy" id="2750812"/>
    <lineage>
        <taxon>Bacteria</taxon>
        <taxon>Bacillati</taxon>
        <taxon>Actinomycetota</taxon>
        <taxon>Actinomycetes</taxon>
        <taxon>Streptosporangiales</taxon>
        <taxon>Thermomonosporaceae</taxon>
        <taxon>Actinomadura</taxon>
    </lineage>
</organism>
<accession>A0ABX8R6Y0</accession>
<dbReference type="GO" id="GO:0016787">
    <property type="term" value="F:hydrolase activity"/>
    <property type="evidence" value="ECO:0007669"/>
    <property type="project" value="UniProtKB-KW"/>
</dbReference>
<dbReference type="InterPro" id="IPR029058">
    <property type="entry name" value="AB_hydrolase_fold"/>
</dbReference>
<dbReference type="Pfam" id="PF12697">
    <property type="entry name" value="Abhydrolase_6"/>
    <property type="match status" value="1"/>
</dbReference>
<keyword evidence="3" id="KW-1185">Reference proteome</keyword>
<protein>
    <submittedName>
        <fullName evidence="2">Alpha/beta hydrolase</fullName>
    </submittedName>
</protein>
<dbReference type="InterPro" id="IPR052897">
    <property type="entry name" value="Sec-Metab_Biosynth_Hydrolase"/>
</dbReference>
<reference evidence="2" key="1">
    <citation type="submission" date="2020-07" db="EMBL/GenBank/DDBJ databases">
        <authorList>
            <person name="Tarantini F.S."/>
            <person name="Hong K.W."/>
            <person name="Chan K.G."/>
        </authorList>
    </citation>
    <scope>NUCLEOTIDE SEQUENCE</scope>
    <source>
        <strain evidence="2">32-07</strain>
    </source>
</reference>
<evidence type="ECO:0000313" key="2">
    <source>
        <dbReference type="EMBL" id="QXJ26019.1"/>
    </source>
</evidence>
<evidence type="ECO:0000259" key="1">
    <source>
        <dbReference type="Pfam" id="PF12697"/>
    </source>
</evidence>
<evidence type="ECO:0000313" key="3">
    <source>
        <dbReference type="Proteomes" id="UP001049518"/>
    </source>
</evidence>
<dbReference type="Gene3D" id="3.40.50.1820">
    <property type="entry name" value="alpha/beta hydrolase"/>
    <property type="match status" value="1"/>
</dbReference>
<name>A0ABX8R6Y0_9ACTN</name>
<sequence>MATYVLVPGAGGRAWYWHRLVPRLRERGHEVTAVDLPAADDQAGLQEYADTIVDAIDGRDEVVLVAQSMGGLTAPLVCDRVPVDLLVMLNAMTPRPGETGGAWWDDTGQAQAMADQAAREGRTLPAEFDLRDTFFHDVPSEVTDEALAQGEPVQAAKPFTEPWPLAGWPDTPTVFLQGRDDRFFPLEFQRRVVSDRLGIPVDEMPGGHLVALSRPEELAGRLEGYRTRWAV</sequence>
<dbReference type="InterPro" id="IPR000073">
    <property type="entry name" value="AB_hydrolase_1"/>
</dbReference>
<dbReference type="SUPFAM" id="SSF53474">
    <property type="entry name" value="alpha/beta-Hydrolases"/>
    <property type="match status" value="1"/>
</dbReference>
<dbReference type="EMBL" id="CP059572">
    <property type="protein sequence ID" value="QXJ26019.1"/>
    <property type="molecule type" value="Genomic_DNA"/>
</dbReference>
<keyword evidence="2" id="KW-0378">Hydrolase</keyword>
<dbReference type="PANTHER" id="PTHR37017:SF11">
    <property type="entry name" value="ESTERASE_LIPASE_THIOESTERASE DOMAIN-CONTAINING PROTEIN"/>
    <property type="match status" value="1"/>
</dbReference>
<proteinExistence type="predicted"/>
<gene>
    <name evidence="2" type="ORF">AGRA3207_007603</name>
</gene>
<dbReference type="Proteomes" id="UP001049518">
    <property type="component" value="Chromosome"/>
</dbReference>